<dbReference type="STRING" id="400727.A0A2T7NXX5"/>
<dbReference type="SUPFAM" id="SSF82549">
    <property type="entry name" value="DAK1/DegV-like"/>
    <property type="match status" value="1"/>
</dbReference>
<dbReference type="SMART" id="SM01120">
    <property type="entry name" value="Dak2"/>
    <property type="match status" value="1"/>
</dbReference>
<evidence type="ECO:0000256" key="12">
    <source>
        <dbReference type="ARBA" id="ARBA00046681"/>
    </source>
</evidence>
<comment type="subunit">
    <text evidence="12">Homodimer. Interacts with IFIH1 (via the CARD domains), the interaction is inhibited by viral infection.</text>
</comment>
<dbReference type="InterPro" id="IPR004007">
    <property type="entry name" value="DhaL_dom"/>
</dbReference>
<evidence type="ECO:0000256" key="15">
    <source>
        <dbReference type="ARBA" id="ARBA00048898"/>
    </source>
</evidence>
<dbReference type="OrthoDB" id="1724672at2759"/>
<dbReference type="Pfam" id="PF02733">
    <property type="entry name" value="Dak1"/>
    <property type="match status" value="1"/>
</dbReference>
<gene>
    <name evidence="18" type="ORF">C0Q70_13687</name>
</gene>
<keyword evidence="7" id="KW-0418">Kinase</keyword>
<dbReference type="EC" id="2.7.1.28" evidence="2"/>
<name>A0A2T7NXX5_POMCA</name>
<comment type="catalytic activity">
    <reaction evidence="15">
        <text>dihydroxyacetone + ATP = dihydroxyacetone phosphate + ADP + H(+)</text>
        <dbReference type="Rhea" id="RHEA:15773"/>
        <dbReference type="ChEBI" id="CHEBI:15378"/>
        <dbReference type="ChEBI" id="CHEBI:16016"/>
        <dbReference type="ChEBI" id="CHEBI:30616"/>
        <dbReference type="ChEBI" id="CHEBI:57642"/>
        <dbReference type="ChEBI" id="CHEBI:456216"/>
        <dbReference type="EC" id="2.7.1.29"/>
    </reaction>
</comment>
<dbReference type="InterPro" id="IPR004006">
    <property type="entry name" value="DhaK_dom"/>
</dbReference>
<organism evidence="18 19">
    <name type="scientific">Pomacea canaliculata</name>
    <name type="common">Golden apple snail</name>
    <dbReference type="NCBI Taxonomy" id="400727"/>
    <lineage>
        <taxon>Eukaryota</taxon>
        <taxon>Metazoa</taxon>
        <taxon>Spiralia</taxon>
        <taxon>Lophotrochozoa</taxon>
        <taxon>Mollusca</taxon>
        <taxon>Gastropoda</taxon>
        <taxon>Caenogastropoda</taxon>
        <taxon>Architaenioglossa</taxon>
        <taxon>Ampullarioidea</taxon>
        <taxon>Ampullariidae</taxon>
        <taxon>Pomacea</taxon>
    </lineage>
</organism>
<evidence type="ECO:0000259" key="16">
    <source>
        <dbReference type="PROSITE" id="PS51480"/>
    </source>
</evidence>
<evidence type="ECO:0000259" key="17">
    <source>
        <dbReference type="PROSITE" id="PS51481"/>
    </source>
</evidence>
<dbReference type="EMBL" id="PZQS01000008">
    <property type="protein sequence ID" value="PVD26019.1"/>
    <property type="molecule type" value="Genomic_DNA"/>
</dbReference>
<dbReference type="Gene3D" id="3.30.1180.20">
    <property type="entry name" value="Dihydroxyacetone kinase, domain 2"/>
    <property type="match status" value="1"/>
</dbReference>
<keyword evidence="6" id="KW-0547">Nucleotide-binding</keyword>
<evidence type="ECO:0000256" key="4">
    <source>
        <dbReference type="ARBA" id="ARBA00018932"/>
    </source>
</evidence>
<dbReference type="Pfam" id="PF02734">
    <property type="entry name" value="Dak2"/>
    <property type="match status" value="1"/>
</dbReference>
<proteinExistence type="predicted"/>
<evidence type="ECO:0000256" key="6">
    <source>
        <dbReference type="ARBA" id="ARBA00022741"/>
    </source>
</evidence>
<keyword evidence="8" id="KW-0067">ATP-binding</keyword>
<evidence type="ECO:0000256" key="11">
    <source>
        <dbReference type="ARBA" id="ARBA00045490"/>
    </source>
</evidence>
<evidence type="ECO:0000256" key="7">
    <source>
        <dbReference type="ARBA" id="ARBA00022777"/>
    </source>
</evidence>
<dbReference type="Gene3D" id="1.25.40.340">
    <property type="match status" value="1"/>
</dbReference>
<evidence type="ECO:0000313" key="19">
    <source>
        <dbReference type="Proteomes" id="UP000245119"/>
    </source>
</evidence>
<dbReference type="InterPro" id="IPR036117">
    <property type="entry name" value="DhaL_dom_sf"/>
</dbReference>
<comment type="catalytic activity">
    <reaction evidence="14">
        <text>FAD = riboflavin cyclic-4',5'-phosphate + AMP + H(+)</text>
        <dbReference type="Rhea" id="RHEA:13729"/>
        <dbReference type="ChEBI" id="CHEBI:15378"/>
        <dbReference type="ChEBI" id="CHEBI:57692"/>
        <dbReference type="ChEBI" id="CHEBI:76202"/>
        <dbReference type="ChEBI" id="CHEBI:456215"/>
        <dbReference type="EC" id="4.6.1.15"/>
    </reaction>
</comment>
<evidence type="ECO:0000256" key="5">
    <source>
        <dbReference type="ARBA" id="ARBA00022679"/>
    </source>
</evidence>
<dbReference type="PANTHER" id="PTHR28629:SF4">
    <property type="entry name" value="TRIOKINASE_FMN CYCLASE"/>
    <property type="match status" value="1"/>
</dbReference>
<dbReference type="GO" id="GO:0034012">
    <property type="term" value="F:FAD-AMP lyase (cyclizing) activity"/>
    <property type="evidence" value="ECO:0007669"/>
    <property type="project" value="UniProtKB-EC"/>
</dbReference>
<evidence type="ECO:0000256" key="13">
    <source>
        <dbReference type="ARBA" id="ARBA00047974"/>
    </source>
</evidence>
<dbReference type="EC" id="2.7.1.29" evidence="1"/>
<dbReference type="PANTHER" id="PTHR28629">
    <property type="entry name" value="TRIOKINASE/FMN CYCLASE"/>
    <property type="match status" value="1"/>
</dbReference>
<dbReference type="Proteomes" id="UP000245119">
    <property type="component" value="Linkage Group LG8"/>
</dbReference>
<dbReference type="GO" id="GO:0005524">
    <property type="term" value="F:ATP binding"/>
    <property type="evidence" value="ECO:0007669"/>
    <property type="project" value="UniProtKB-KW"/>
</dbReference>
<protein>
    <recommendedName>
        <fullName evidence="4">Triokinase/FMN cyclase</fullName>
        <ecNumber evidence="2">2.7.1.28</ecNumber>
        <ecNumber evidence="1">2.7.1.29</ecNumber>
        <ecNumber evidence="3">4.6.1.15</ecNumber>
    </recommendedName>
    <alternativeName>
        <fullName evidence="10">Bifunctional ATP-dependent dihydroxyacetone kinase/FAD-AMP lyase (cyclizing)</fullName>
    </alternativeName>
</protein>
<keyword evidence="5" id="KW-0808">Transferase</keyword>
<evidence type="ECO:0000256" key="10">
    <source>
        <dbReference type="ARBA" id="ARBA00032426"/>
    </source>
</evidence>
<comment type="function">
    <text evidence="11">Catalyzes both the phosphorylation of dihydroxyacetone and of glyceraldehyde, and the splitting of ribonucleoside diphosphate-X compounds among which FAD is the best substrate. Represses IFIH1-mediated cellular antiviral response.</text>
</comment>
<dbReference type="GO" id="GO:0004371">
    <property type="term" value="F:glycerone kinase activity"/>
    <property type="evidence" value="ECO:0007669"/>
    <property type="project" value="UniProtKB-EC"/>
</dbReference>
<dbReference type="EC" id="4.6.1.15" evidence="3"/>
<comment type="catalytic activity">
    <reaction evidence="13">
        <text>D-glyceraldehyde + ATP = D-glyceraldehyde 3-phosphate + ADP + H(+)</text>
        <dbReference type="Rhea" id="RHEA:13941"/>
        <dbReference type="ChEBI" id="CHEBI:15378"/>
        <dbReference type="ChEBI" id="CHEBI:17378"/>
        <dbReference type="ChEBI" id="CHEBI:30616"/>
        <dbReference type="ChEBI" id="CHEBI:59776"/>
        <dbReference type="ChEBI" id="CHEBI:456216"/>
        <dbReference type="EC" id="2.7.1.28"/>
    </reaction>
</comment>
<evidence type="ECO:0000256" key="8">
    <source>
        <dbReference type="ARBA" id="ARBA00022840"/>
    </source>
</evidence>
<dbReference type="GO" id="GO:0050354">
    <property type="term" value="F:triokinase activity"/>
    <property type="evidence" value="ECO:0007669"/>
    <property type="project" value="UniProtKB-EC"/>
</dbReference>
<feature type="domain" description="DhaL" evidence="16">
    <location>
        <begin position="356"/>
        <end position="555"/>
    </location>
</feature>
<feature type="domain" description="DhaK" evidence="17">
    <location>
        <begin position="12"/>
        <end position="312"/>
    </location>
</feature>
<dbReference type="InterPro" id="IPR050861">
    <property type="entry name" value="Dihydroxyacetone_Kinase"/>
</dbReference>
<dbReference type="PROSITE" id="PS51481">
    <property type="entry name" value="DHAK"/>
    <property type="match status" value="1"/>
</dbReference>
<dbReference type="PROSITE" id="PS51480">
    <property type="entry name" value="DHAL"/>
    <property type="match status" value="1"/>
</dbReference>
<evidence type="ECO:0000256" key="1">
    <source>
        <dbReference type="ARBA" id="ARBA00012107"/>
    </source>
</evidence>
<dbReference type="Gene3D" id="3.40.50.10440">
    <property type="entry name" value="Dihydroxyacetone kinase, domain 1"/>
    <property type="match status" value="1"/>
</dbReference>
<keyword evidence="19" id="KW-1185">Reference proteome</keyword>
<sequence length="564" mass="59910">MSTKANKKLINCVETCVEDNLEGYVALNPGVRLLKGHRIAVRADIEEYQTTGKVAVLCGGGSGHEPAFAGYVGQGMLTGAVMGSVFAAPPSTEVLVAIRALSRHNAAGCFFLIPNYTGDRLNFGLAAERAREEGLRVETQVTGEDRAVNSADRTSNRRGVTGIVVTIKIAGSLAEEGRGAEEIKQVVCQALDNMGAHGEAGVQRLKIKSAKDTVELMLNHLTSPSNANRLSLTKGDRVALFVNDTGGISQMELNIMAREAILYLESRDIRVVRAYCSNFVTSLDMAGLHLTVLVLDETLTRCLDAPTQATGWPRVLLGPGMTDRLTLPPLKLDYIDDIVSDNTQEAGLTLSTDEAEKLRAAITAACLALTEAESNLNHLDSGAGDGDCGSTLARGAKAVLKELEKDECGELVSRPSLLARRLAAIADATMGGASGGLYGLFFTGAASAFTDGSEDRWQEAIRQGMALMRRYGGAEPGDRTMLDALNPVWETLSLTQREPPLLRFEKAVQAAERGADNTKEMTARAGRACNVSASILQHPDPGAVGVAVWLRAAYTAYTACGASP</sequence>
<dbReference type="GO" id="GO:0019563">
    <property type="term" value="P:glycerol catabolic process"/>
    <property type="evidence" value="ECO:0007669"/>
    <property type="project" value="TreeGrafter"/>
</dbReference>
<reference evidence="18 19" key="1">
    <citation type="submission" date="2018-04" db="EMBL/GenBank/DDBJ databases">
        <title>The genome of golden apple snail Pomacea canaliculata provides insight into stress tolerance and invasive adaptation.</title>
        <authorList>
            <person name="Liu C."/>
            <person name="Liu B."/>
            <person name="Ren Y."/>
            <person name="Zhang Y."/>
            <person name="Wang H."/>
            <person name="Li S."/>
            <person name="Jiang F."/>
            <person name="Yin L."/>
            <person name="Zhang G."/>
            <person name="Qian W."/>
            <person name="Fan W."/>
        </authorList>
    </citation>
    <scope>NUCLEOTIDE SEQUENCE [LARGE SCALE GENOMIC DNA]</scope>
    <source>
        <strain evidence="18">SZHN2017</strain>
        <tissue evidence="18">Muscle</tissue>
    </source>
</reference>
<comment type="caution">
    <text evidence="18">The sequence shown here is derived from an EMBL/GenBank/DDBJ whole genome shotgun (WGS) entry which is preliminary data.</text>
</comment>
<dbReference type="AlphaFoldDB" id="A0A2T7NXX5"/>
<accession>A0A2T7NXX5</accession>
<evidence type="ECO:0000256" key="3">
    <source>
        <dbReference type="ARBA" id="ARBA00012578"/>
    </source>
</evidence>
<evidence type="ECO:0000256" key="2">
    <source>
        <dbReference type="ARBA" id="ARBA00012110"/>
    </source>
</evidence>
<dbReference type="SUPFAM" id="SSF101473">
    <property type="entry name" value="DhaL-like"/>
    <property type="match status" value="1"/>
</dbReference>
<dbReference type="GO" id="GO:0005829">
    <property type="term" value="C:cytosol"/>
    <property type="evidence" value="ECO:0007669"/>
    <property type="project" value="TreeGrafter"/>
</dbReference>
<evidence type="ECO:0000256" key="9">
    <source>
        <dbReference type="ARBA" id="ARBA00023285"/>
    </source>
</evidence>
<dbReference type="FunFam" id="1.25.40.340:FF:000001">
    <property type="entry name" value="Dihydroxyacetone kinase 1"/>
    <property type="match status" value="1"/>
</dbReference>
<keyword evidence="9" id="KW-0170">Cobalt</keyword>
<evidence type="ECO:0000313" key="18">
    <source>
        <dbReference type="EMBL" id="PVD26019.1"/>
    </source>
</evidence>
<evidence type="ECO:0000256" key="14">
    <source>
        <dbReference type="ARBA" id="ARBA00048526"/>
    </source>
</evidence>
<dbReference type="FunFam" id="3.40.50.10440:FF:000001">
    <property type="entry name" value="Dihydroxyacetone kinase, DhaK subunit"/>
    <property type="match status" value="1"/>
</dbReference>